<evidence type="ECO:0000313" key="2">
    <source>
        <dbReference type="EMBL" id="KAF5772264.1"/>
    </source>
</evidence>
<dbReference type="InterPro" id="IPR050796">
    <property type="entry name" value="SCF_F-box_component"/>
</dbReference>
<reference evidence="2" key="2">
    <citation type="submission" date="2020-06" db="EMBL/GenBank/DDBJ databases">
        <title>Helianthus annuus Genome sequencing and assembly Release 2.</title>
        <authorList>
            <person name="Gouzy J."/>
            <person name="Langlade N."/>
            <person name="Munos S."/>
        </authorList>
    </citation>
    <scope>NUCLEOTIDE SEQUENCE</scope>
    <source>
        <tissue evidence="2">Leaves</tissue>
    </source>
</reference>
<dbReference type="InterPro" id="IPR006527">
    <property type="entry name" value="F-box-assoc_dom_typ1"/>
</dbReference>
<dbReference type="PANTHER" id="PTHR31672:SF13">
    <property type="entry name" value="F-BOX PROTEIN CPR30-LIKE"/>
    <property type="match status" value="1"/>
</dbReference>
<sequence>MSLGVEVIVFGILTRLPAKQATRCKIVCKDWCALLSTRAFETSHCSRSLLPCNQKTLLTRLLVCFVYPMDFKTGAYGTPTNIQFPFPPGLKGISTLAHLDGLLCISLQPTNDLVLWNPTTTKYKLLSTPTGQGLYNNVNDAVGLYKGPADDYNVLHIKRTTGVTTAHIYSRRLGTWRQIPFDTKPEYATRMFIWSHGTLCGNTLYFTITEEWDVFINVVIAFNTITEKIIEIPFPSVPPSSVYEGVLANVQDSLQMLLMTTSGGTKKKADLWTLNGDRWDNLFSTPPVTRIPFSTWVTFTHFMTNGTWYFMSGPKKLYEFATENNPLDRFYAGNWFQGDIGAIFTETLVSPTHLN</sequence>
<dbReference type="NCBIfam" id="TIGR01640">
    <property type="entry name" value="F_box_assoc_1"/>
    <property type="match status" value="1"/>
</dbReference>
<organism evidence="2 3">
    <name type="scientific">Helianthus annuus</name>
    <name type="common">Common sunflower</name>
    <dbReference type="NCBI Taxonomy" id="4232"/>
    <lineage>
        <taxon>Eukaryota</taxon>
        <taxon>Viridiplantae</taxon>
        <taxon>Streptophyta</taxon>
        <taxon>Embryophyta</taxon>
        <taxon>Tracheophyta</taxon>
        <taxon>Spermatophyta</taxon>
        <taxon>Magnoliopsida</taxon>
        <taxon>eudicotyledons</taxon>
        <taxon>Gunneridae</taxon>
        <taxon>Pentapetalae</taxon>
        <taxon>asterids</taxon>
        <taxon>campanulids</taxon>
        <taxon>Asterales</taxon>
        <taxon>Asteraceae</taxon>
        <taxon>Asteroideae</taxon>
        <taxon>Heliantheae alliance</taxon>
        <taxon>Heliantheae</taxon>
        <taxon>Helianthus</taxon>
    </lineage>
</organism>
<gene>
    <name evidence="2" type="ORF">HanXRQr2_Chr13g0574761</name>
</gene>
<dbReference type="PANTHER" id="PTHR31672">
    <property type="entry name" value="BNACNNG10540D PROTEIN"/>
    <property type="match status" value="1"/>
</dbReference>
<reference evidence="2" key="1">
    <citation type="journal article" date="2017" name="Nature">
        <title>The sunflower genome provides insights into oil metabolism, flowering and Asterid evolution.</title>
        <authorList>
            <person name="Badouin H."/>
            <person name="Gouzy J."/>
            <person name="Grassa C.J."/>
            <person name="Murat F."/>
            <person name="Staton S.E."/>
            <person name="Cottret L."/>
            <person name="Lelandais-Briere C."/>
            <person name="Owens G.L."/>
            <person name="Carrere S."/>
            <person name="Mayjonade B."/>
            <person name="Legrand L."/>
            <person name="Gill N."/>
            <person name="Kane N.C."/>
            <person name="Bowers J.E."/>
            <person name="Hubner S."/>
            <person name="Bellec A."/>
            <person name="Berard A."/>
            <person name="Berges H."/>
            <person name="Blanchet N."/>
            <person name="Boniface M.C."/>
            <person name="Brunel D."/>
            <person name="Catrice O."/>
            <person name="Chaidir N."/>
            <person name="Claudel C."/>
            <person name="Donnadieu C."/>
            <person name="Faraut T."/>
            <person name="Fievet G."/>
            <person name="Helmstetter N."/>
            <person name="King M."/>
            <person name="Knapp S.J."/>
            <person name="Lai Z."/>
            <person name="Le Paslier M.C."/>
            <person name="Lippi Y."/>
            <person name="Lorenzon L."/>
            <person name="Mandel J.R."/>
            <person name="Marage G."/>
            <person name="Marchand G."/>
            <person name="Marquand E."/>
            <person name="Bret-Mestries E."/>
            <person name="Morien E."/>
            <person name="Nambeesan S."/>
            <person name="Nguyen T."/>
            <person name="Pegot-Espagnet P."/>
            <person name="Pouilly N."/>
            <person name="Raftis F."/>
            <person name="Sallet E."/>
            <person name="Schiex T."/>
            <person name="Thomas J."/>
            <person name="Vandecasteele C."/>
            <person name="Vares D."/>
            <person name="Vear F."/>
            <person name="Vautrin S."/>
            <person name="Crespi M."/>
            <person name="Mangin B."/>
            <person name="Burke J.M."/>
            <person name="Salse J."/>
            <person name="Munos S."/>
            <person name="Vincourt P."/>
            <person name="Rieseberg L.H."/>
            <person name="Langlade N.B."/>
        </authorList>
    </citation>
    <scope>NUCLEOTIDE SEQUENCE</scope>
    <source>
        <tissue evidence="2">Leaves</tissue>
    </source>
</reference>
<dbReference type="EMBL" id="MNCJ02000328">
    <property type="protein sequence ID" value="KAF5772264.1"/>
    <property type="molecule type" value="Genomic_DNA"/>
</dbReference>
<dbReference type="Pfam" id="PF07734">
    <property type="entry name" value="FBA_1"/>
    <property type="match status" value="1"/>
</dbReference>
<dbReference type="Proteomes" id="UP000215914">
    <property type="component" value="Unassembled WGS sequence"/>
</dbReference>
<protein>
    <submittedName>
        <fullName evidence="2">F-box associated interaction domain, F-box-like domain superfamily</fullName>
    </submittedName>
</protein>
<comment type="caution">
    <text evidence="2">The sequence shown here is derived from an EMBL/GenBank/DDBJ whole genome shotgun (WGS) entry which is preliminary data.</text>
</comment>
<dbReference type="Gramene" id="mRNA:HanXRQr2_Chr13g0574761">
    <property type="protein sequence ID" value="CDS:HanXRQr2_Chr13g0574761.1"/>
    <property type="gene ID" value="HanXRQr2_Chr13g0574761"/>
</dbReference>
<accession>A0A9K3EH95</accession>
<dbReference type="AlphaFoldDB" id="A0A9K3EH95"/>
<feature type="domain" description="F-box associated beta-propeller type 1" evidence="1">
    <location>
        <begin position="93"/>
        <end position="287"/>
    </location>
</feature>
<keyword evidence="3" id="KW-1185">Reference proteome</keyword>
<evidence type="ECO:0000313" key="3">
    <source>
        <dbReference type="Proteomes" id="UP000215914"/>
    </source>
</evidence>
<dbReference type="SUPFAM" id="SSF81383">
    <property type="entry name" value="F-box domain"/>
    <property type="match status" value="1"/>
</dbReference>
<dbReference type="InterPro" id="IPR017451">
    <property type="entry name" value="F-box-assoc_interact_dom"/>
</dbReference>
<name>A0A9K3EH95_HELAN</name>
<proteinExistence type="predicted"/>
<dbReference type="InterPro" id="IPR036047">
    <property type="entry name" value="F-box-like_dom_sf"/>
</dbReference>
<evidence type="ECO:0000259" key="1">
    <source>
        <dbReference type="Pfam" id="PF07734"/>
    </source>
</evidence>